<proteinExistence type="predicted"/>
<evidence type="ECO:0000313" key="2">
    <source>
        <dbReference type="Proteomes" id="UP001497623"/>
    </source>
</evidence>
<keyword evidence="2" id="KW-1185">Reference proteome</keyword>
<comment type="caution">
    <text evidence="1">The sequence shown here is derived from an EMBL/GenBank/DDBJ whole genome shotgun (WGS) entry which is preliminary data.</text>
</comment>
<feature type="non-terminal residue" evidence="1">
    <location>
        <position position="142"/>
    </location>
</feature>
<dbReference type="PANTHER" id="PTHR33395:SF22">
    <property type="entry name" value="REVERSE TRANSCRIPTASE DOMAIN-CONTAINING PROTEIN"/>
    <property type="match status" value="1"/>
</dbReference>
<protein>
    <recommendedName>
        <fullName evidence="3">Reverse transcriptase domain-containing protein</fullName>
    </recommendedName>
</protein>
<reference evidence="1 2" key="1">
    <citation type="submission" date="2024-05" db="EMBL/GenBank/DDBJ databases">
        <authorList>
            <person name="Wallberg A."/>
        </authorList>
    </citation>
    <scope>NUCLEOTIDE SEQUENCE [LARGE SCALE GENOMIC DNA]</scope>
</reference>
<gene>
    <name evidence="1" type="ORF">MNOR_LOCUS2253</name>
</gene>
<dbReference type="AlphaFoldDB" id="A0AAV2PPL1"/>
<accession>A0AAV2PPL1</accession>
<evidence type="ECO:0008006" key="3">
    <source>
        <dbReference type="Google" id="ProtNLM"/>
    </source>
</evidence>
<dbReference type="PANTHER" id="PTHR33395">
    <property type="entry name" value="TRANSCRIPTASE, PUTATIVE-RELATED-RELATED"/>
    <property type="match status" value="1"/>
</dbReference>
<sequence>MVKKVLTNLNVNKSAGPDGITPRLLKKCSESLTKPLTMIFRKSLQTGDVPMSWREANVTPLFKKGSKTNPLNYRPVSLTSVVGKVFETLVRDALVKHTTENAIIKIQQHGFMKKKSTVTNLLEYLEALTKARDQRIPVDVNY</sequence>
<dbReference type="EMBL" id="CAXKWB010000666">
    <property type="protein sequence ID" value="CAL4061692.1"/>
    <property type="molecule type" value="Genomic_DNA"/>
</dbReference>
<name>A0AAV2PPL1_MEGNR</name>
<dbReference type="Proteomes" id="UP001497623">
    <property type="component" value="Unassembled WGS sequence"/>
</dbReference>
<evidence type="ECO:0000313" key="1">
    <source>
        <dbReference type="EMBL" id="CAL4061692.1"/>
    </source>
</evidence>
<organism evidence="1 2">
    <name type="scientific">Meganyctiphanes norvegica</name>
    <name type="common">Northern krill</name>
    <name type="synonym">Thysanopoda norvegica</name>
    <dbReference type="NCBI Taxonomy" id="48144"/>
    <lineage>
        <taxon>Eukaryota</taxon>
        <taxon>Metazoa</taxon>
        <taxon>Ecdysozoa</taxon>
        <taxon>Arthropoda</taxon>
        <taxon>Crustacea</taxon>
        <taxon>Multicrustacea</taxon>
        <taxon>Malacostraca</taxon>
        <taxon>Eumalacostraca</taxon>
        <taxon>Eucarida</taxon>
        <taxon>Euphausiacea</taxon>
        <taxon>Euphausiidae</taxon>
        <taxon>Meganyctiphanes</taxon>
    </lineage>
</organism>